<reference evidence="7 8" key="1">
    <citation type="submission" date="2023-09" db="EMBL/GenBank/DDBJ databases">
        <title>Novel taxa isolated from Blanes Bay.</title>
        <authorList>
            <person name="Rey-Velasco X."/>
            <person name="Lucena T."/>
        </authorList>
    </citation>
    <scope>NUCLEOTIDE SEQUENCE [LARGE SCALE GENOMIC DNA]</scope>
    <source>
        <strain evidence="7 8">S334</strain>
    </source>
</reference>
<accession>A0ABU3L5F1</accession>
<feature type="transmembrane region" description="Helical" evidence="6">
    <location>
        <begin position="39"/>
        <end position="59"/>
    </location>
</feature>
<dbReference type="Proteomes" id="UP001250656">
    <property type="component" value="Unassembled WGS sequence"/>
</dbReference>
<protein>
    <submittedName>
        <fullName evidence="7">LysE family transporter</fullName>
    </submittedName>
</protein>
<dbReference type="InterPro" id="IPR001123">
    <property type="entry name" value="LeuE-type"/>
</dbReference>
<dbReference type="RefSeq" id="WP_314014480.1">
    <property type="nucleotide sequence ID" value="NZ_JAVTTP010000001.1"/>
</dbReference>
<dbReference type="Pfam" id="PF01810">
    <property type="entry name" value="LysE"/>
    <property type="match status" value="1"/>
</dbReference>
<comment type="subcellular location">
    <subcellularLocation>
        <location evidence="1">Cell membrane</location>
        <topology evidence="1">Multi-pass membrane protein</topology>
    </subcellularLocation>
</comment>
<proteinExistence type="predicted"/>
<keyword evidence="2" id="KW-1003">Cell membrane</keyword>
<comment type="caution">
    <text evidence="7">The sequence shown here is derived from an EMBL/GenBank/DDBJ whole genome shotgun (WGS) entry which is preliminary data.</text>
</comment>
<sequence>MWQDVQAAIPLGFLLAFMIGPVFFVLLETSATRGLRAALAFDLGVIFADIIFLVIAYFSSFQLLENLSNQPGLYVFGGVILLIYGITVFTKKPSRKAVTKFRSTKSNYLNLAIKGFLLNFINIGVLVFWLGIIIVVGPSLDNDPDRILIFFSSMVGAYFATDILKILLAKQLKQKLTFRRIFWVKKFLGLILIICGLVLIVKGFLPKDQFDIEKGIENIELGLSWDSERPKASGERFHLWLSRTPHEL</sequence>
<keyword evidence="4 6" id="KW-1133">Transmembrane helix</keyword>
<dbReference type="EMBL" id="JAVTTP010000001">
    <property type="protein sequence ID" value="MDT7828892.1"/>
    <property type="molecule type" value="Genomic_DNA"/>
</dbReference>
<dbReference type="PANTHER" id="PTHR30086">
    <property type="entry name" value="ARGININE EXPORTER PROTEIN ARGO"/>
    <property type="match status" value="1"/>
</dbReference>
<evidence type="ECO:0000256" key="4">
    <source>
        <dbReference type="ARBA" id="ARBA00022989"/>
    </source>
</evidence>
<feature type="transmembrane region" description="Helical" evidence="6">
    <location>
        <begin position="187"/>
        <end position="205"/>
    </location>
</feature>
<organism evidence="7 8">
    <name type="scientific">Pricia mediterranea</name>
    <dbReference type="NCBI Taxonomy" id="3076079"/>
    <lineage>
        <taxon>Bacteria</taxon>
        <taxon>Pseudomonadati</taxon>
        <taxon>Bacteroidota</taxon>
        <taxon>Flavobacteriia</taxon>
        <taxon>Flavobacteriales</taxon>
        <taxon>Flavobacteriaceae</taxon>
        <taxon>Pricia</taxon>
    </lineage>
</organism>
<keyword evidence="8" id="KW-1185">Reference proteome</keyword>
<feature type="transmembrane region" description="Helical" evidence="6">
    <location>
        <begin position="71"/>
        <end position="90"/>
    </location>
</feature>
<evidence type="ECO:0000256" key="2">
    <source>
        <dbReference type="ARBA" id="ARBA00022475"/>
    </source>
</evidence>
<evidence type="ECO:0000256" key="6">
    <source>
        <dbReference type="SAM" id="Phobius"/>
    </source>
</evidence>
<evidence type="ECO:0000256" key="1">
    <source>
        <dbReference type="ARBA" id="ARBA00004651"/>
    </source>
</evidence>
<evidence type="ECO:0000313" key="8">
    <source>
        <dbReference type="Proteomes" id="UP001250656"/>
    </source>
</evidence>
<feature type="transmembrane region" description="Helical" evidence="6">
    <location>
        <begin position="111"/>
        <end position="135"/>
    </location>
</feature>
<gene>
    <name evidence="7" type="ORF">RQM65_09485</name>
</gene>
<dbReference type="PANTHER" id="PTHR30086:SF20">
    <property type="entry name" value="ARGININE EXPORTER PROTEIN ARGO-RELATED"/>
    <property type="match status" value="1"/>
</dbReference>
<keyword evidence="3 6" id="KW-0812">Transmembrane</keyword>
<evidence type="ECO:0000256" key="3">
    <source>
        <dbReference type="ARBA" id="ARBA00022692"/>
    </source>
</evidence>
<feature type="transmembrane region" description="Helical" evidence="6">
    <location>
        <begin position="147"/>
        <end position="167"/>
    </location>
</feature>
<keyword evidence="5 6" id="KW-0472">Membrane</keyword>
<evidence type="ECO:0000256" key="5">
    <source>
        <dbReference type="ARBA" id="ARBA00023136"/>
    </source>
</evidence>
<evidence type="ECO:0000313" key="7">
    <source>
        <dbReference type="EMBL" id="MDT7828892.1"/>
    </source>
</evidence>
<feature type="transmembrane region" description="Helical" evidence="6">
    <location>
        <begin position="6"/>
        <end position="27"/>
    </location>
</feature>
<name>A0ABU3L5F1_9FLAO</name>